<dbReference type="EMBL" id="JAEKNN010000061">
    <property type="protein sequence ID" value="MBJ7610315.1"/>
    <property type="molecule type" value="Genomic_DNA"/>
</dbReference>
<dbReference type="Proteomes" id="UP000614410">
    <property type="component" value="Unassembled WGS sequence"/>
</dbReference>
<sequence length="140" mass="16145">MSETPPPGNPERLENEALTTLQPGLARLMPEIGNRMWKAYHAARAENWPLATWQLKEMRKLFRLGNVTRPKYEHDVEAYIDEDLVPLFAACEAGDRHAFEGAFHDAVEAANEYHRRWNKGFLVWKVPQRPPDDLVLEPQG</sequence>
<gene>
    <name evidence="1" type="ORF">JF887_12925</name>
</gene>
<evidence type="ECO:0000313" key="1">
    <source>
        <dbReference type="EMBL" id="MBJ7610315.1"/>
    </source>
</evidence>
<accession>A0A934KQC3</accession>
<evidence type="ECO:0000313" key="2">
    <source>
        <dbReference type="Proteomes" id="UP000614410"/>
    </source>
</evidence>
<reference evidence="1 2" key="1">
    <citation type="submission" date="2020-10" db="EMBL/GenBank/DDBJ databases">
        <title>Ca. Dormibacterota MAGs.</title>
        <authorList>
            <person name="Montgomery K."/>
        </authorList>
    </citation>
    <scope>NUCLEOTIDE SEQUENCE [LARGE SCALE GENOMIC DNA]</scope>
    <source>
        <strain evidence="1">Mitchell_Peninsula_5</strain>
    </source>
</reference>
<protein>
    <submittedName>
        <fullName evidence="1">Uncharacterized protein</fullName>
    </submittedName>
</protein>
<proteinExistence type="predicted"/>
<comment type="caution">
    <text evidence="1">The sequence shown here is derived from an EMBL/GenBank/DDBJ whole genome shotgun (WGS) entry which is preliminary data.</text>
</comment>
<organism evidence="1 2">
    <name type="scientific">Candidatus Amunia macphersoniae</name>
    <dbReference type="NCBI Taxonomy" id="3127014"/>
    <lineage>
        <taxon>Bacteria</taxon>
        <taxon>Bacillati</taxon>
        <taxon>Candidatus Dormiibacterota</taxon>
        <taxon>Candidatus Dormibacteria</taxon>
        <taxon>Candidatus Aeolococcales</taxon>
        <taxon>Candidatus Aeolococcaceae</taxon>
        <taxon>Candidatus Amunia</taxon>
    </lineage>
</organism>
<dbReference type="AlphaFoldDB" id="A0A934KQC3"/>
<name>A0A934KQC3_9BACT</name>